<keyword evidence="1" id="KW-0812">Transmembrane</keyword>
<dbReference type="AlphaFoldDB" id="A0A0F9TZ31"/>
<keyword evidence="1" id="KW-0472">Membrane</keyword>
<proteinExistence type="predicted"/>
<name>A0A0F9TZ31_9ZZZZ</name>
<feature type="transmembrane region" description="Helical" evidence="1">
    <location>
        <begin position="7"/>
        <end position="32"/>
    </location>
</feature>
<evidence type="ECO:0000313" key="2">
    <source>
        <dbReference type="EMBL" id="KKN54381.1"/>
    </source>
</evidence>
<comment type="caution">
    <text evidence="2">The sequence shown here is derived from an EMBL/GenBank/DDBJ whole genome shotgun (WGS) entry which is preliminary data.</text>
</comment>
<keyword evidence="1" id="KW-1133">Transmembrane helix</keyword>
<accession>A0A0F9TZ31</accession>
<organism evidence="2">
    <name type="scientific">marine sediment metagenome</name>
    <dbReference type="NCBI Taxonomy" id="412755"/>
    <lineage>
        <taxon>unclassified sequences</taxon>
        <taxon>metagenomes</taxon>
        <taxon>ecological metagenomes</taxon>
    </lineage>
</organism>
<sequence>MLEFFFLCMIGGLTLVVWGLLIYLWGLILGWWSEYHEGG</sequence>
<gene>
    <name evidence="2" type="ORF">LCGC14_0592790</name>
</gene>
<protein>
    <submittedName>
        <fullName evidence="2">Uncharacterized protein</fullName>
    </submittedName>
</protein>
<dbReference type="EMBL" id="LAZR01000931">
    <property type="protein sequence ID" value="KKN54381.1"/>
    <property type="molecule type" value="Genomic_DNA"/>
</dbReference>
<evidence type="ECO:0000256" key="1">
    <source>
        <dbReference type="SAM" id="Phobius"/>
    </source>
</evidence>
<reference evidence="2" key="1">
    <citation type="journal article" date="2015" name="Nature">
        <title>Complex archaea that bridge the gap between prokaryotes and eukaryotes.</title>
        <authorList>
            <person name="Spang A."/>
            <person name="Saw J.H."/>
            <person name="Jorgensen S.L."/>
            <person name="Zaremba-Niedzwiedzka K."/>
            <person name="Martijn J."/>
            <person name="Lind A.E."/>
            <person name="van Eijk R."/>
            <person name="Schleper C."/>
            <person name="Guy L."/>
            <person name="Ettema T.J."/>
        </authorList>
    </citation>
    <scope>NUCLEOTIDE SEQUENCE</scope>
</reference>